<dbReference type="RefSeq" id="WP_169197877.1">
    <property type="nucleotide sequence ID" value="NZ_WTVH02000008.1"/>
</dbReference>
<sequence length="343" mass="37291">MKGDVVGIRERLQARDALFISFADLLVEVAKAEKVTEQEAAIGLCHAEALSGVSTRLRMHGYGDITEGGNDALAYEMDCAVHGRPHSYLRDAAQHDLNAGEVGFLCEEIAPALAAAGIAVPERLRSWLPPGAGSEAGMTASTSPKADRSFVTYIPRQWITLTDASSLLFEYNKGTQYGEWWAALVDAADSQQIQSGTWHMDRGEQPLSHADIRTWCKASGIAWPVPLPEGCESGASALAADLRAELDVARARIAELEHERAELRRKIEATAAAAEASAINSPTIQRIIEAVGQYPAWRATKQQEPNLKSVLDWQEKQQRDKGNGSRVAHVAHHVIAEHFGLKS</sequence>
<evidence type="ECO:0000313" key="2">
    <source>
        <dbReference type="EMBL" id="NMF92577.1"/>
    </source>
</evidence>
<keyword evidence="1" id="KW-0175">Coiled coil</keyword>
<feature type="coiled-coil region" evidence="1">
    <location>
        <begin position="239"/>
        <end position="273"/>
    </location>
</feature>
<proteinExistence type="predicted"/>
<gene>
    <name evidence="2" type="ORF">GO608_04455</name>
</gene>
<accession>A0ABX1N261</accession>
<comment type="caution">
    <text evidence="2">The sequence shown here is derived from an EMBL/GenBank/DDBJ whole genome shotgun (WGS) entry which is preliminary data.</text>
</comment>
<keyword evidence="3" id="KW-1185">Reference proteome</keyword>
<dbReference type="EMBL" id="WTVH01000005">
    <property type="protein sequence ID" value="NMF92577.1"/>
    <property type="molecule type" value="Genomic_DNA"/>
</dbReference>
<organism evidence="2 3">
    <name type="scientific">Aromatoleum buckelii</name>
    <dbReference type="NCBI Taxonomy" id="200254"/>
    <lineage>
        <taxon>Bacteria</taxon>
        <taxon>Pseudomonadati</taxon>
        <taxon>Pseudomonadota</taxon>
        <taxon>Betaproteobacteria</taxon>
        <taxon>Rhodocyclales</taxon>
        <taxon>Rhodocyclaceae</taxon>
        <taxon>Aromatoleum</taxon>
    </lineage>
</organism>
<dbReference type="Proteomes" id="UP000601990">
    <property type="component" value="Unassembled WGS sequence"/>
</dbReference>
<reference evidence="2" key="1">
    <citation type="submission" date="2019-12" db="EMBL/GenBank/DDBJ databases">
        <title>Comparative genomics gives insights into the taxonomy of the Azoarcus-Aromatoleum group and reveals separate origins of nif in the plant-associated Azoarcus and non-plant-associated Aromatoleum sub-groups.</title>
        <authorList>
            <person name="Lafos M."/>
            <person name="Maluk M."/>
            <person name="Batista M."/>
            <person name="Junghare M."/>
            <person name="Carmona M."/>
            <person name="Faoro H."/>
            <person name="Cruz L.M."/>
            <person name="Battistoni F."/>
            <person name="De Souza E."/>
            <person name="Pedrosa F."/>
            <person name="Chen W.-M."/>
            <person name="Poole P.S."/>
            <person name="Dixon R.A."/>
            <person name="James E.K."/>
        </authorList>
    </citation>
    <scope>NUCLEOTIDE SEQUENCE</scope>
    <source>
        <strain evidence="2">U120</strain>
    </source>
</reference>
<name>A0ABX1N261_9RHOO</name>
<protein>
    <submittedName>
        <fullName evidence="2">Uncharacterized protein</fullName>
    </submittedName>
</protein>
<evidence type="ECO:0000313" key="3">
    <source>
        <dbReference type="Proteomes" id="UP000601990"/>
    </source>
</evidence>
<evidence type="ECO:0000256" key="1">
    <source>
        <dbReference type="SAM" id="Coils"/>
    </source>
</evidence>